<dbReference type="STRING" id="66430.ACS04_25675"/>
<comment type="caution">
    <text evidence="1">The sequence shown here is derived from an EMBL/GenBank/DDBJ whole genome shotgun (WGS) entry which is preliminary data.</text>
</comment>
<dbReference type="EMBL" id="LFML01000111">
    <property type="protein sequence ID" value="KMO95096.1"/>
    <property type="molecule type" value="Genomic_DNA"/>
</dbReference>
<proteinExistence type="predicted"/>
<dbReference type="RefSeq" id="WP_048479133.1">
    <property type="nucleotide sequence ID" value="NZ_JBIRUD010000002.1"/>
</dbReference>
<accession>A0A0J7AD12</accession>
<name>A0A0J7AD12_9ACTN</name>
<evidence type="ECO:0000313" key="2">
    <source>
        <dbReference type="Proteomes" id="UP000035932"/>
    </source>
</evidence>
<organism evidence="1 2">
    <name type="scientific">Streptomyces roseus</name>
    <dbReference type="NCBI Taxonomy" id="66430"/>
    <lineage>
        <taxon>Bacteria</taxon>
        <taxon>Bacillati</taxon>
        <taxon>Actinomycetota</taxon>
        <taxon>Actinomycetes</taxon>
        <taxon>Kitasatosporales</taxon>
        <taxon>Streptomycetaceae</taxon>
        <taxon>Streptomyces</taxon>
    </lineage>
</organism>
<dbReference type="PATRIC" id="fig|66430.4.peg.633"/>
<reference evidence="1 2" key="1">
    <citation type="submission" date="2015-06" db="EMBL/GenBank/DDBJ databases">
        <title>Recapitulation of the evolution of biosynthetic gene clusters reveals hidden chemical diversity on bacterial genomes.</title>
        <authorList>
            <person name="Cruz-Morales P."/>
            <person name="Martinez-Guerrero C."/>
            <person name="Morales-Escalante M.A."/>
            <person name="Yanez-Guerra L.A."/>
            <person name="Kopp J.F."/>
            <person name="Feldmann J."/>
            <person name="Ramos-Aboites H.E."/>
            <person name="Barona-Gomez F."/>
        </authorList>
    </citation>
    <scope>NUCLEOTIDE SEQUENCE [LARGE SCALE GENOMIC DNA]</scope>
    <source>
        <strain evidence="1 2">ATCC 31245</strain>
    </source>
</reference>
<evidence type="ECO:0008006" key="3">
    <source>
        <dbReference type="Google" id="ProtNLM"/>
    </source>
</evidence>
<dbReference type="AlphaFoldDB" id="A0A0J7AD12"/>
<protein>
    <recommendedName>
        <fullName evidence="3">Resolvase</fullName>
    </recommendedName>
</protein>
<gene>
    <name evidence="1" type="ORF">ACS04_25675</name>
</gene>
<keyword evidence="2" id="KW-1185">Reference proteome</keyword>
<dbReference type="Proteomes" id="UP000035932">
    <property type="component" value="Unassembled WGS sequence"/>
</dbReference>
<sequence length="296" mass="33654">MTEIRRRPGDGTGGLHTGAATYEALREQAVALRREGLSRRQIRDRLHVHNNDILNRLLEGEPAPEWTKRPNAKDDLRARARELRLQGMTYDRIQVELGCSKSSISLWVRDLPKVDHRSPTEQGRDAAFKRWAHEAPRREEARAAAVEAARQEIGPLSDRDLFLTGVALYWAEGSKSKAYRRSETVTFINSDPGVIGVYLAWLRLMDIPRERLKFRVMIHESADVEGAEQYWADFVGVRPIELQRTTLKKHNPKTVRKNTGTDYRGCLIVRVSASCDLYRRIEGAWCGIVGSAGLTK</sequence>
<evidence type="ECO:0000313" key="1">
    <source>
        <dbReference type="EMBL" id="KMO95096.1"/>
    </source>
</evidence>